<comment type="caution">
    <text evidence="4">The sequence shown here is derived from an EMBL/GenBank/DDBJ whole genome shotgun (WGS) entry which is preliminary data.</text>
</comment>
<evidence type="ECO:0000313" key="3">
    <source>
        <dbReference type="EMBL" id="TWX60833.1"/>
    </source>
</evidence>
<organism evidence="4 6">
    <name type="scientific">Colwellia hornerae</name>
    <dbReference type="NCBI Taxonomy" id="89402"/>
    <lineage>
        <taxon>Bacteria</taxon>
        <taxon>Pseudomonadati</taxon>
        <taxon>Pseudomonadota</taxon>
        <taxon>Gammaproteobacteria</taxon>
        <taxon>Alteromonadales</taxon>
        <taxon>Colwelliaceae</taxon>
        <taxon>Colwellia</taxon>
    </lineage>
</organism>
<dbReference type="RefSeq" id="WP_146799062.1">
    <property type="nucleotide sequence ID" value="NZ_VOLP01000009.1"/>
</dbReference>
<dbReference type="OrthoDB" id="9803573at2"/>
<evidence type="ECO:0000259" key="2">
    <source>
        <dbReference type="PROSITE" id="PS50991"/>
    </source>
</evidence>
<protein>
    <submittedName>
        <fullName evidence="4">Pyruvate carboxyltransferase</fullName>
    </submittedName>
</protein>
<keyword evidence="4" id="KW-0808">Transferase</keyword>
<dbReference type="Gene3D" id="3.20.20.70">
    <property type="entry name" value="Aldolase class I"/>
    <property type="match status" value="1"/>
</dbReference>
<evidence type="ECO:0000256" key="1">
    <source>
        <dbReference type="ARBA" id="ARBA00023211"/>
    </source>
</evidence>
<dbReference type="EMBL" id="VOLQ01000008">
    <property type="protein sequence ID" value="TWX69163.1"/>
    <property type="molecule type" value="Genomic_DNA"/>
</dbReference>
<dbReference type="Pfam" id="PF00682">
    <property type="entry name" value="HMGL-like"/>
    <property type="match status" value="1"/>
</dbReference>
<dbReference type="GO" id="GO:0003852">
    <property type="term" value="F:2-isopropylmalate synthase activity"/>
    <property type="evidence" value="ECO:0007669"/>
    <property type="project" value="TreeGrafter"/>
</dbReference>
<evidence type="ECO:0000313" key="5">
    <source>
        <dbReference type="Proteomes" id="UP000321525"/>
    </source>
</evidence>
<dbReference type="AlphaFoldDB" id="A0A5C6QKB0"/>
<evidence type="ECO:0000313" key="4">
    <source>
        <dbReference type="EMBL" id="TWX69163.1"/>
    </source>
</evidence>
<dbReference type="PANTHER" id="PTHR10277:SF9">
    <property type="entry name" value="2-ISOPROPYLMALATE SYNTHASE 1, CHLOROPLASTIC-RELATED"/>
    <property type="match status" value="1"/>
</dbReference>
<reference evidence="4 6" key="1">
    <citation type="submission" date="2019-07" db="EMBL/GenBank/DDBJ databases">
        <title>Genomes of sea-ice associated Colwellia species.</title>
        <authorList>
            <person name="Bowman J.P."/>
        </authorList>
    </citation>
    <scope>NUCLEOTIDE SEQUENCE [LARGE SCALE GENOMIC DNA]</scope>
    <source>
        <strain evidence="3 5">ACAM 607</strain>
        <strain evidence="4 6">IC036</strain>
    </source>
</reference>
<dbReference type="PANTHER" id="PTHR10277">
    <property type="entry name" value="HOMOCITRATE SYNTHASE-RELATED"/>
    <property type="match status" value="1"/>
</dbReference>
<proteinExistence type="predicted"/>
<dbReference type="CDD" id="cd07944">
    <property type="entry name" value="DRE_TIM_HOA_like"/>
    <property type="match status" value="1"/>
</dbReference>
<keyword evidence="5" id="KW-1185">Reference proteome</keyword>
<evidence type="ECO:0000313" key="6">
    <source>
        <dbReference type="Proteomes" id="UP000321917"/>
    </source>
</evidence>
<dbReference type="InterPro" id="IPR000891">
    <property type="entry name" value="PYR_CT"/>
</dbReference>
<accession>A0A5C6QKB0</accession>
<dbReference type="InterPro" id="IPR013785">
    <property type="entry name" value="Aldolase_TIM"/>
</dbReference>
<feature type="domain" description="Pyruvate carboxyltransferase" evidence="2">
    <location>
        <begin position="5"/>
        <end position="264"/>
    </location>
</feature>
<dbReference type="PROSITE" id="PS50991">
    <property type="entry name" value="PYR_CT"/>
    <property type="match status" value="1"/>
</dbReference>
<keyword evidence="4" id="KW-0670">Pyruvate</keyword>
<gene>
    <name evidence="3" type="ORF">ESZ26_07145</name>
    <name evidence="4" type="ORF">ESZ27_05905</name>
</gene>
<dbReference type="InterPro" id="IPR050073">
    <property type="entry name" value="2-IPM_HCS-like"/>
</dbReference>
<keyword evidence="1" id="KW-0464">Manganese</keyword>
<dbReference type="EMBL" id="VOLR01000008">
    <property type="protein sequence ID" value="TWX60833.1"/>
    <property type="molecule type" value="Genomic_DNA"/>
</dbReference>
<sequence>MQKSIKILDCTLRDGGYYNNWDFDEEVVSSYLHAVAESQIDFVELGLRNFTKLGFFGAFHYTTEDYLNRLGLPEGPSYGVMVDAKTILQSGKSVDDAIDELFVNASASKLNLVRIAAHFHEVEACGAIACKLKEKGYLVGFNLMQAGGKSSALITEKAMFIKSWNCIDALYFADSLGNMEHDEVCRIIKAIQSVWQGDIGIHTHNNMGKALDNTLTARTAGATWLDVTITGMGRGAGNAQTESLLAVLSKESDLYQPATIYELVIKHFAPMQKECGWGSNLPYFLGAQNDIHPTYIQNLLTGGEYGDDEIVAAIDYLSKLEGTTSYNGDVLKSAISFSGTNCIAAGTDVLVDLFADKEVLVLANGPSTRKYAKEIEAYISSRKPVVLSLNIVTEIDSSLIDYYCVSHNAKFISQGKLYSNLNKPIIAPLHRFSSNERSLLLRSNDVLDFGFEVVSDQFNVVDDFCQVPYEITVAYALAIAKVANANAITMVGVDGYSSGDHRQMDMIDMLNMYMTSQSIPELTALTPTTYPITQKSIYAPK</sequence>
<dbReference type="GO" id="GO:0009098">
    <property type="term" value="P:L-leucine biosynthetic process"/>
    <property type="evidence" value="ECO:0007669"/>
    <property type="project" value="TreeGrafter"/>
</dbReference>
<name>A0A5C6QKB0_9GAMM</name>
<dbReference type="SUPFAM" id="SSF51569">
    <property type="entry name" value="Aldolase"/>
    <property type="match status" value="1"/>
</dbReference>
<dbReference type="Proteomes" id="UP000321917">
    <property type="component" value="Unassembled WGS sequence"/>
</dbReference>
<dbReference type="Proteomes" id="UP000321525">
    <property type="component" value="Unassembled WGS sequence"/>
</dbReference>